<evidence type="ECO:0000313" key="2">
    <source>
        <dbReference type="Proteomes" id="UP000886523"/>
    </source>
</evidence>
<dbReference type="OrthoDB" id="8068875at2759"/>
<proteinExistence type="predicted"/>
<dbReference type="SUPFAM" id="SSF56204">
    <property type="entry name" value="Hect, E3 ligase catalytic domain"/>
    <property type="match status" value="1"/>
</dbReference>
<keyword evidence="2" id="KW-1185">Reference proteome</keyword>
<dbReference type="EMBL" id="MU129060">
    <property type="protein sequence ID" value="KAF9508385.1"/>
    <property type="molecule type" value="Genomic_DNA"/>
</dbReference>
<dbReference type="InterPro" id="IPR035983">
    <property type="entry name" value="Hect_E3_ubiquitin_ligase"/>
</dbReference>
<evidence type="ECO:0000313" key="1">
    <source>
        <dbReference type="EMBL" id="KAF9508385.1"/>
    </source>
</evidence>
<reference evidence="1" key="1">
    <citation type="journal article" date="2020" name="Nat. Commun.">
        <title>Large-scale genome sequencing of mycorrhizal fungi provides insights into the early evolution of symbiotic traits.</title>
        <authorList>
            <person name="Miyauchi S."/>
            <person name="Kiss E."/>
            <person name="Kuo A."/>
            <person name="Drula E."/>
            <person name="Kohler A."/>
            <person name="Sanchez-Garcia M."/>
            <person name="Morin E."/>
            <person name="Andreopoulos B."/>
            <person name="Barry K.W."/>
            <person name="Bonito G."/>
            <person name="Buee M."/>
            <person name="Carver A."/>
            <person name="Chen C."/>
            <person name="Cichocki N."/>
            <person name="Clum A."/>
            <person name="Culley D."/>
            <person name="Crous P.W."/>
            <person name="Fauchery L."/>
            <person name="Girlanda M."/>
            <person name="Hayes R.D."/>
            <person name="Keri Z."/>
            <person name="LaButti K."/>
            <person name="Lipzen A."/>
            <person name="Lombard V."/>
            <person name="Magnuson J."/>
            <person name="Maillard F."/>
            <person name="Murat C."/>
            <person name="Nolan M."/>
            <person name="Ohm R.A."/>
            <person name="Pangilinan J."/>
            <person name="Pereira M.F."/>
            <person name="Perotto S."/>
            <person name="Peter M."/>
            <person name="Pfister S."/>
            <person name="Riley R."/>
            <person name="Sitrit Y."/>
            <person name="Stielow J.B."/>
            <person name="Szollosi G."/>
            <person name="Zifcakova L."/>
            <person name="Stursova M."/>
            <person name="Spatafora J.W."/>
            <person name="Tedersoo L."/>
            <person name="Vaario L.M."/>
            <person name="Yamada A."/>
            <person name="Yan M."/>
            <person name="Wang P."/>
            <person name="Xu J."/>
            <person name="Bruns T."/>
            <person name="Baldrian P."/>
            <person name="Vilgalys R."/>
            <person name="Dunand C."/>
            <person name="Henrissat B."/>
            <person name="Grigoriev I.V."/>
            <person name="Hibbett D."/>
            <person name="Nagy L.G."/>
            <person name="Martin F.M."/>
        </authorList>
    </citation>
    <scope>NUCLEOTIDE SEQUENCE</scope>
    <source>
        <strain evidence="1">UP504</strain>
    </source>
</reference>
<sequence length="129" mass="15017">MAKLSKLHTRPIQQVTSEGYLKSIKGWPSSAALHLWSLNAYHMASSYKMSLRRVITLANLESLDTDLSRDTTWILENNITNLIFKTVIEYHILHWVYKPFDTSMSGFSKLIPQKHSNILDRHLLRNCYL</sequence>
<organism evidence="1 2">
    <name type="scientific">Hydnum rufescens UP504</name>
    <dbReference type="NCBI Taxonomy" id="1448309"/>
    <lineage>
        <taxon>Eukaryota</taxon>
        <taxon>Fungi</taxon>
        <taxon>Dikarya</taxon>
        <taxon>Basidiomycota</taxon>
        <taxon>Agaricomycotina</taxon>
        <taxon>Agaricomycetes</taxon>
        <taxon>Cantharellales</taxon>
        <taxon>Hydnaceae</taxon>
        <taxon>Hydnum</taxon>
    </lineage>
</organism>
<dbReference type="Gene3D" id="3.90.1750.10">
    <property type="entry name" value="Hect, E3 ligase catalytic domains"/>
    <property type="match status" value="1"/>
</dbReference>
<dbReference type="Proteomes" id="UP000886523">
    <property type="component" value="Unassembled WGS sequence"/>
</dbReference>
<gene>
    <name evidence="1" type="ORF">BS47DRAFT_1302934</name>
</gene>
<comment type="caution">
    <text evidence="1">The sequence shown here is derived from an EMBL/GenBank/DDBJ whole genome shotgun (WGS) entry which is preliminary data.</text>
</comment>
<protein>
    <submittedName>
        <fullName evidence="1">Uncharacterized protein</fullName>
    </submittedName>
</protein>
<dbReference type="GO" id="GO:0004842">
    <property type="term" value="F:ubiquitin-protein transferase activity"/>
    <property type="evidence" value="ECO:0007669"/>
    <property type="project" value="InterPro"/>
</dbReference>
<name>A0A9P6AM55_9AGAM</name>
<accession>A0A9P6AM55</accession>
<dbReference type="AlphaFoldDB" id="A0A9P6AM55"/>
<dbReference type="Gene3D" id="3.30.2160.10">
    <property type="entry name" value="Hect, E3 ligase catalytic domain"/>
    <property type="match status" value="1"/>
</dbReference>